<protein>
    <submittedName>
        <fullName evidence="4">Glycosyl transferase family 2</fullName>
    </submittedName>
</protein>
<organism evidence="4 5">
    <name type="scientific">Shimia gijangensis</name>
    <dbReference type="NCBI Taxonomy" id="1470563"/>
    <lineage>
        <taxon>Bacteria</taxon>
        <taxon>Pseudomonadati</taxon>
        <taxon>Pseudomonadota</taxon>
        <taxon>Alphaproteobacteria</taxon>
        <taxon>Rhodobacterales</taxon>
        <taxon>Roseobacteraceae</taxon>
    </lineage>
</organism>
<keyword evidence="4" id="KW-0808">Transferase</keyword>
<sequence>MSDKQPKSISELRNPHWIDELRPGVVGRGFIEKQLRHTLMFVERPVNRLLVTFDNLSNVGDTSIAREPWAFKFARDINVSHLGIMANVGDWYRDPDLIDRMQTLVDDGFFDGYDRVIFAGVSMGGFAAITFGSLVKSAHVVAINPQSTLDTNLVPWETRYSKGRRQDWTLPRSDAASDTSDLERLNIFYDPYHELDSKHVARFSGDNIRVFNCRYSNHKTAVFLRKIDALKPIMKHAVFDELTKTEFYNLYRERQKLPWFRGALASYYSELGRFEMAERVSSAFMQRKRKLNSRTETEDEKAPLPDVEDPKITAAHYHQNDKRLIVTTMKNEGPFMLEWIAYHRSIGFTDFLIYTNDCNDGTDAIAKRLEQLGVAQHVDNVFKKGASPQRVALRRALAQPVYQESDWALCADCDEFLNIRVGQGHLDDLFKAVGDSDAISLCWKIFGCGGQVEYKDKFVTEQFTWAAEEAFRAKYKALGLKTLFRPSEAIFKIGVHRPKFHEQPDSFLWKDAGGQIMPKQYFAAGWSAHKAFSHTYARLHHYAVRSTESFLVKRDRGRTNHIDRDQGLAYWADLNLNMAEDTSLLKRLQPAKDEFEKLLADPVLAELHEDACKWHRSKIDTLKADAAWRQFHDMLSTVNRLGEQPVDREALLQEETQNE</sequence>
<dbReference type="AlphaFoldDB" id="A0A1M6CDU0"/>
<evidence type="ECO:0000313" key="5">
    <source>
        <dbReference type="Proteomes" id="UP000183982"/>
    </source>
</evidence>
<dbReference type="Pfam" id="PF13704">
    <property type="entry name" value="Glyco_tranf_2_4"/>
    <property type="match status" value="1"/>
</dbReference>
<evidence type="ECO:0000256" key="2">
    <source>
        <dbReference type="ARBA" id="ARBA00022692"/>
    </source>
</evidence>
<evidence type="ECO:0000313" key="4">
    <source>
        <dbReference type="EMBL" id="SHI59179.1"/>
    </source>
</evidence>
<dbReference type="Proteomes" id="UP000183982">
    <property type="component" value="Unassembled WGS sequence"/>
</dbReference>
<keyword evidence="3" id="KW-1133">Transmembrane helix</keyword>
<dbReference type="EMBL" id="FQZQ01000002">
    <property type="protein sequence ID" value="SHI59179.1"/>
    <property type="molecule type" value="Genomic_DNA"/>
</dbReference>
<dbReference type="PANTHER" id="PTHR21461">
    <property type="entry name" value="GLYCOSYLTRANSFERASE FAMILY 92 PROTEIN"/>
    <property type="match status" value="1"/>
</dbReference>
<dbReference type="RefSeq" id="WP_245815118.1">
    <property type="nucleotide sequence ID" value="NZ_FQZQ01000002.1"/>
</dbReference>
<proteinExistence type="predicted"/>
<dbReference type="GO" id="GO:0016757">
    <property type="term" value="F:glycosyltransferase activity"/>
    <property type="evidence" value="ECO:0007669"/>
    <property type="project" value="TreeGrafter"/>
</dbReference>
<evidence type="ECO:0000256" key="1">
    <source>
        <dbReference type="ARBA" id="ARBA00004167"/>
    </source>
</evidence>
<reference evidence="5" key="1">
    <citation type="submission" date="2016-11" db="EMBL/GenBank/DDBJ databases">
        <authorList>
            <person name="Varghese N."/>
            <person name="Submissions S."/>
        </authorList>
    </citation>
    <scope>NUCLEOTIDE SEQUENCE [LARGE SCALE GENOMIC DNA]</scope>
    <source>
        <strain evidence="5">DSM 100564</strain>
    </source>
</reference>
<keyword evidence="3" id="KW-0472">Membrane</keyword>
<dbReference type="STRING" id="1470563.SAMN05444000_10241"/>
<accession>A0A1M6CDU0</accession>
<keyword evidence="5" id="KW-1185">Reference proteome</keyword>
<dbReference type="GO" id="GO:0005737">
    <property type="term" value="C:cytoplasm"/>
    <property type="evidence" value="ECO:0007669"/>
    <property type="project" value="TreeGrafter"/>
</dbReference>
<comment type="subcellular location">
    <subcellularLocation>
        <location evidence="1">Membrane</location>
        <topology evidence="1">Single-pass membrane protein</topology>
    </subcellularLocation>
</comment>
<dbReference type="SUPFAM" id="SSF53474">
    <property type="entry name" value="alpha/beta-Hydrolases"/>
    <property type="match status" value="1"/>
</dbReference>
<name>A0A1M6CDU0_9RHOB</name>
<dbReference type="InterPro" id="IPR029058">
    <property type="entry name" value="AB_hydrolase_fold"/>
</dbReference>
<dbReference type="GO" id="GO:0016020">
    <property type="term" value="C:membrane"/>
    <property type="evidence" value="ECO:0007669"/>
    <property type="project" value="UniProtKB-SubCell"/>
</dbReference>
<evidence type="ECO:0000256" key="3">
    <source>
        <dbReference type="ARBA" id="ARBA00022989"/>
    </source>
</evidence>
<keyword evidence="2" id="KW-0812">Transmembrane</keyword>
<gene>
    <name evidence="4" type="ORF">SAMN05444000_10241</name>
</gene>
<dbReference type="PANTHER" id="PTHR21461:SF69">
    <property type="entry name" value="GLYCOSYLTRANSFERASE FAMILY 92 PROTEIN"/>
    <property type="match status" value="1"/>
</dbReference>